<keyword evidence="1" id="KW-1133">Transmembrane helix</keyword>
<feature type="transmembrane region" description="Helical" evidence="1">
    <location>
        <begin position="177"/>
        <end position="201"/>
    </location>
</feature>
<organism evidence="2 3">
    <name type="scientific">Pocillopora damicornis</name>
    <name type="common">Cauliflower coral</name>
    <name type="synonym">Millepora damicornis</name>
    <dbReference type="NCBI Taxonomy" id="46731"/>
    <lineage>
        <taxon>Eukaryota</taxon>
        <taxon>Metazoa</taxon>
        <taxon>Cnidaria</taxon>
        <taxon>Anthozoa</taxon>
        <taxon>Hexacorallia</taxon>
        <taxon>Scleractinia</taxon>
        <taxon>Astrocoeniina</taxon>
        <taxon>Pocilloporidae</taxon>
        <taxon>Pocillopora</taxon>
    </lineage>
</organism>
<protein>
    <submittedName>
        <fullName evidence="2">Uncharacterized protein</fullName>
    </submittedName>
</protein>
<evidence type="ECO:0000313" key="2">
    <source>
        <dbReference type="EMBL" id="RMX51198.1"/>
    </source>
</evidence>
<proteinExistence type="predicted"/>
<accession>A0A3M6UCP4</accession>
<name>A0A3M6UCP4_POCDA</name>
<evidence type="ECO:0000256" key="1">
    <source>
        <dbReference type="SAM" id="Phobius"/>
    </source>
</evidence>
<sequence length="202" mass="21261">MCTGNNITVTNCTGMYDACQTSGLQISLKLPKVKMDMRMMSCSMKSACSKITTDGCKNVTSLTKAVPGSKVDACGVSCCYTDKCNTKDLVVLSKPTAKSVAPFSEVSLIINLLVFLLSAGIATLCSKLETENCGPEGVRKYVDKIPGVKVTKCGVACCQTDMCNNKDLVKPKPLPPVALAAFTSASLMASCISLLLGFALMV</sequence>
<keyword evidence="1" id="KW-0472">Membrane</keyword>
<comment type="caution">
    <text evidence="2">The sequence shown here is derived from an EMBL/GenBank/DDBJ whole genome shotgun (WGS) entry which is preliminary data.</text>
</comment>
<keyword evidence="1" id="KW-0812">Transmembrane</keyword>
<feature type="transmembrane region" description="Helical" evidence="1">
    <location>
        <begin position="103"/>
        <end position="122"/>
    </location>
</feature>
<dbReference type="AlphaFoldDB" id="A0A3M6UCP4"/>
<feature type="non-terminal residue" evidence="2">
    <location>
        <position position="202"/>
    </location>
</feature>
<evidence type="ECO:0000313" key="3">
    <source>
        <dbReference type="Proteomes" id="UP000275408"/>
    </source>
</evidence>
<gene>
    <name evidence="2" type="ORF">pdam_00004066</name>
</gene>
<keyword evidence="3" id="KW-1185">Reference proteome</keyword>
<reference evidence="2 3" key="1">
    <citation type="journal article" date="2018" name="Sci. Rep.">
        <title>Comparative analysis of the Pocillopora damicornis genome highlights role of immune system in coral evolution.</title>
        <authorList>
            <person name="Cunning R."/>
            <person name="Bay R.A."/>
            <person name="Gillette P."/>
            <person name="Baker A.C."/>
            <person name="Traylor-Knowles N."/>
        </authorList>
    </citation>
    <scope>NUCLEOTIDE SEQUENCE [LARGE SCALE GENOMIC DNA]</scope>
    <source>
        <strain evidence="2">RSMAS</strain>
        <tissue evidence="2">Whole animal</tissue>
    </source>
</reference>
<dbReference type="EMBL" id="RCHS01001810">
    <property type="protein sequence ID" value="RMX51198.1"/>
    <property type="molecule type" value="Genomic_DNA"/>
</dbReference>
<dbReference type="Proteomes" id="UP000275408">
    <property type="component" value="Unassembled WGS sequence"/>
</dbReference>